<protein>
    <submittedName>
        <fullName evidence="4">Gfo/Idh/MocA family oxidoreductase</fullName>
    </submittedName>
</protein>
<sequence length="309" mass="35215">MKGILIGAGVVGERILQQAANSTSVEIVAMYDANTERLQEMSARYNVQTTSSLEELLEIEAEFAYIGTPPISHMFLTEGCAKRGLHVICEKPLAHNEEEGKRMVEIAKEYGVKTAMHFPMIYGEEFLYVEKAIQQQELGDVIQVELSTYFPQWPRPWQENNWIRTREQGGFIREIFPHYLQMTERLFGEGSLQSHQTNYPQNPELCEQSVCALAQLPGNIPFVLQGAHGVAEQEQIIYRIHGTKKTMTIRNWAELWVSTPNQPEQRLTLQKSNISFLDEVSLYFQGKGSNYVSFEEGASVQHIIDSLLK</sequence>
<dbReference type="Gene3D" id="3.40.50.720">
    <property type="entry name" value="NAD(P)-binding Rossmann-like Domain"/>
    <property type="match status" value="1"/>
</dbReference>
<dbReference type="SUPFAM" id="SSF55347">
    <property type="entry name" value="Glyceraldehyde-3-phosphate dehydrogenase-like, C-terminal domain"/>
    <property type="match status" value="1"/>
</dbReference>
<dbReference type="Gene3D" id="3.30.360.10">
    <property type="entry name" value="Dihydrodipicolinate Reductase, domain 2"/>
    <property type="match status" value="1"/>
</dbReference>
<dbReference type="InterPro" id="IPR004104">
    <property type="entry name" value="Gfo/Idh/MocA-like_OxRdtase_C"/>
</dbReference>
<dbReference type="PANTHER" id="PTHR43377:SF1">
    <property type="entry name" value="BILIVERDIN REDUCTASE A"/>
    <property type="match status" value="1"/>
</dbReference>
<reference evidence="4 5" key="1">
    <citation type="submission" date="2024-04" db="EMBL/GenBank/DDBJ databases">
        <authorList>
            <person name="Wu Y.S."/>
            <person name="Zhang L."/>
        </authorList>
    </citation>
    <scope>NUCLEOTIDE SEQUENCE [LARGE SCALE GENOMIC DNA]</scope>
    <source>
        <strain evidence="4 5">KG-01</strain>
    </source>
</reference>
<name>A0ABU9LMH3_9BACL</name>
<keyword evidence="5" id="KW-1185">Reference proteome</keyword>
<dbReference type="InterPro" id="IPR036291">
    <property type="entry name" value="NAD(P)-bd_dom_sf"/>
</dbReference>
<dbReference type="RefSeq" id="WP_240626027.1">
    <property type="nucleotide sequence ID" value="NZ_JAWVOH010000007.1"/>
</dbReference>
<dbReference type="InterPro" id="IPR000683">
    <property type="entry name" value="Gfo/Idh/MocA-like_OxRdtase_N"/>
</dbReference>
<dbReference type="Proteomes" id="UP001398420">
    <property type="component" value="Unassembled WGS sequence"/>
</dbReference>
<evidence type="ECO:0000256" key="1">
    <source>
        <dbReference type="ARBA" id="ARBA00010928"/>
    </source>
</evidence>
<comment type="caution">
    <text evidence="4">The sequence shown here is derived from an EMBL/GenBank/DDBJ whole genome shotgun (WGS) entry which is preliminary data.</text>
</comment>
<comment type="similarity">
    <text evidence="1">Belongs to the Gfo/Idh/MocA family.</text>
</comment>
<dbReference type="InterPro" id="IPR051450">
    <property type="entry name" value="Gfo/Idh/MocA_Oxidoreductases"/>
</dbReference>
<dbReference type="EMBL" id="JBCEWA010000008">
    <property type="protein sequence ID" value="MEL5989008.1"/>
    <property type="molecule type" value="Genomic_DNA"/>
</dbReference>
<dbReference type="PANTHER" id="PTHR43377">
    <property type="entry name" value="BILIVERDIN REDUCTASE A"/>
    <property type="match status" value="1"/>
</dbReference>
<evidence type="ECO:0000259" key="3">
    <source>
        <dbReference type="Pfam" id="PF02894"/>
    </source>
</evidence>
<organism evidence="4 5">
    <name type="scientific">Kurthia gibsonii</name>
    <dbReference type="NCBI Taxonomy" id="33946"/>
    <lineage>
        <taxon>Bacteria</taxon>
        <taxon>Bacillati</taxon>
        <taxon>Bacillota</taxon>
        <taxon>Bacilli</taxon>
        <taxon>Bacillales</taxon>
        <taxon>Caryophanaceae</taxon>
        <taxon>Kurthia</taxon>
    </lineage>
</organism>
<dbReference type="Pfam" id="PF01408">
    <property type="entry name" value="GFO_IDH_MocA"/>
    <property type="match status" value="1"/>
</dbReference>
<proteinExistence type="inferred from homology"/>
<gene>
    <name evidence="4" type="ORF">AAF454_11400</name>
</gene>
<feature type="domain" description="Gfo/Idh/MocA-like oxidoreductase N-terminal" evidence="2">
    <location>
        <begin position="5"/>
        <end position="116"/>
    </location>
</feature>
<feature type="domain" description="Gfo/Idh/MocA-like oxidoreductase C-terminal" evidence="3">
    <location>
        <begin position="131"/>
        <end position="305"/>
    </location>
</feature>
<evidence type="ECO:0000313" key="5">
    <source>
        <dbReference type="Proteomes" id="UP001398420"/>
    </source>
</evidence>
<dbReference type="SUPFAM" id="SSF51735">
    <property type="entry name" value="NAD(P)-binding Rossmann-fold domains"/>
    <property type="match status" value="1"/>
</dbReference>
<evidence type="ECO:0000313" key="4">
    <source>
        <dbReference type="EMBL" id="MEL5989008.1"/>
    </source>
</evidence>
<evidence type="ECO:0000259" key="2">
    <source>
        <dbReference type="Pfam" id="PF01408"/>
    </source>
</evidence>
<accession>A0ABU9LMH3</accession>
<dbReference type="Pfam" id="PF02894">
    <property type="entry name" value="GFO_IDH_MocA_C"/>
    <property type="match status" value="1"/>
</dbReference>